<keyword evidence="1" id="KW-0812">Transmembrane</keyword>
<evidence type="ECO:0000313" key="3">
    <source>
        <dbReference type="Proteomes" id="UP001597541"/>
    </source>
</evidence>
<evidence type="ECO:0000256" key="1">
    <source>
        <dbReference type="SAM" id="Phobius"/>
    </source>
</evidence>
<protein>
    <recommendedName>
        <fullName evidence="4">SGNH/GDSL hydrolase family protein</fullName>
    </recommendedName>
</protein>
<proteinExistence type="predicted"/>
<keyword evidence="1" id="KW-0472">Membrane</keyword>
<comment type="caution">
    <text evidence="2">The sequence shown here is derived from an EMBL/GenBank/DDBJ whole genome shotgun (WGS) entry which is preliminary data.</text>
</comment>
<organism evidence="2 3">
    <name type="scientific">Paenibacillus gansuensis</name>
    <dbReference type="NCBI Taxonomy" id="306542"/>
    <lineage>
        <taxon>Bacteria</taxon>
        <taxon>Bacillati</taxon>
        <taxon>Bacillota</taxon>
        <taxon>Bacilli</taxon>
        <taxon>Bacillales</taxon>
        <taxon>Paenibacillaceae</taxon>
        <taxon>Paenibacillus</taxon>
    </lineage>
</organism>
<gene>
    <name evidence="2" type="ORF">ACFSUF_22770</name>
</gene>
<dbReference type="EMBL" id="JBHUME010000017">
    <property type="protein sequence ID" value="MFD2615232.1"/>
    <property type="molecule type" value="Genomic_DNA"/>
</dbReference>
<name>A0ABW5PLJ4_9BACL</name>
<feature type="transmembrane region" description="Helical" evidence="1">
    <location>
        <begin position="6"/>
        <end position="28"/>
    </location>
</feature>
<keyword evidence="1" id="KW-1133">Transmembrane helix</keyword>
<keyword evidence="3" id="KW-1185">Reference proteome</keyword>
<dbReference type="Proteomes" id="UP001597541">
    <property type="component" value="Unassembled WGS sequence"/>
</dbReference>
<accession>A0ABW5PLJ4</accession>
<evidence type="ECO:0000313" key="2">
    <source>
        <dbReference type="EMBL" id="MFD2615232.1"/>
    </source>
</evidence>
<reference evidence="3" key="1">
    <citation type="journal article" date="2019" name="Int. J. Syst. Evol. Microbiol.">
        <title>The Global Catalogue of Microorganisms (GCM) 10K type strain sequencing project: providing services to taxonomists for standard genome sequencing and annotation.</title>
        <authorList>
            <consortium name="The Broad Institute Genomics Platform"/>
            <consortium name="The Broad Institute Genome Sequencing Center for Infectious Disease"/>
            <person name="Wu L."/>
            <person name="Ma J."/>
        </authorList>
    </citation>
    <scope>NUCLEOTIDE SEQUENCE [LARGE SCALE GENOMIC DNA]</scope>
    <source>
        <strain evidence="3">KCTC 3950</strain>
    </source>
</reference>
<dbReference type="RefSeq" id="WP_377606935.1">
    <property type="nucleotide sequence ID" value="NZ_JBHUME010000017.1"/>
</dbReference>
<evidence type="ECO:0008006" key="4">
    <source>
        <dbReference type="Google" id="ProtNLM"/>
    </source>
</evidence>
<sequence>MSYRKFMLVFIIFSVLFASMVMTVLYLFDPLQFYRKATAYPPLYSFEERYQNPGLAKNYDYDTIILGTSMTQTFVPSEIDKKLGGKTLKLSIEGSYSQEQNLIGNVALKTGKVKRVIWGLDYFALREGKDIVREDQGPFPYFLYDENPLNDYKYLLNLTTAKMSWEIVKGELEGNRRVKNLDLLNNWDYQASYGAKSVMDNYPEAVKKELKDRIGEDTFEEVKATFEDNVYRLVKQYPDVEFIFFYPPYSVLRQQIWHELNPMRYGNQKKTKEYIVDRFSNMPNVKVYDFQSVKDVTFNMDNYKDVSHYSADINRWMIDCFKEGKHLVTKETIGDSLAAMDEQVEGVDVAVFERQAEKPVKQ</sequence>